<evidence type="ECO:0000256" key="3">
    <source>
        <dbReference type="ARBA" id="ARBA00022679"/>
    </source>
</evidence>
<proteinExistence type="inferred from homology"/>
<comment type="similarity">
    <text evidence="1">Belongs to the N(4)/N(6)-methyltransferase family. N(4) subfamily.</text>
</comment>
<feature type="domain" description="DNA methylase N-4/N-6" evidence="9">
    <location>
        <begin position="23"/>
        <end position="274"/>
    </location>
</feature>
<dbReference type="Gene3D" id="3.40.50.150">
    <property type="entry name" value="Vaccinia Virus protein VP39"/>
    <property type="match status" value="1"/>
</dbReference>
<keyword evidence="3 10" id="KW-0808">Transferase</keyword>
<dbReference type="InterPro" id="IPR017985">
    <property type="entry name" value="MeTrfase_CN4_CS"/>
</dbReference>
<dbReference type="EMBL" id="QKNX01000001">
    <property type="protein sequence ID" value="TKR27882.1"/>
    <property type="molecule type" value="Genomic_DNA"/>
</dbReference>
<dbReference type="EC" id="2.1.1.113" evidence="8"/>
<comment type="caution">
    <text evidence="10">The sequence shown here is derived from an EMBL/GenBank/DDBJ whole genome shotgun (WGS) entry which is preliminary data.</text>
</comment>
<dbReference type="GO" id="GO:0015667">
    <property type="term" value="F:site-specific DNA-methyltransferase (cytosine-N4-specific) activity"/>
    <property type="evidence" value="ECO:0007669"/>
    <property type="project" value="UniProtKB-EC"/>
</dbReference>
<evidence type="ECO:0000313" key="10">
    <source>
        <dbReference type="EMBL" id="TKR27882.1"/>
    </source>
</evidence>
<dbReference type="OrthoDB" id="38200at2157"/>
<dbReference type="SUPFAM" id="SSF53335">
    <property type="entry name" value="S-adenosyl-L-methionine-dependent methyltransferases"/>
    <property type="match status" value="1"/>
</dbReference>
<accession>A0A4U5JEV1</accession>
<dbReference type="PRINTS" id="PR00508">
    <property type="entry name" value="S21N4MTFRASE"/>
</dbReference>
<dbReference type="InterPro" id="IPR002941">
    <property type="entry name" value="DNA_methylase_N4/N6"/>
</dbReference>
<keyword evidence="11" id="KW-1185">Reference proteome</keyword>
<evidence type="ECO:0000313" key="11">
    <source>
        <dbReference type="Proteomes" id="UP000308037"/>
    </source>
</evidence>
<organism evidence="10 11">
    <name type="scientific">Natronomonas salsuginis</name>
    <dbReference type="NCBI Taxonomy" id="2217661"/>
    <lineage>
        <taxon>Archaea</taxon>
        <taxon>Methanobacteriati</taxon>
        <taxon>Methanobacteriota</taxon>
        <taxon>Stenosarchaea group</taxon>
        <taxon>Halobacteria</taxon>
        <taxon>Halobacteriales</taxon>
        <taxon>Natronomonadaceae</taxon>
        <taxon>Natronomonas</taxon>
    </lineage>
</organism>
<evidence type="ECO:0000256" key="7">
    <source>
        <dbReference type="ARBA" id="ARBA00049120"/>
    </source>
</evidence>
<dbReference type="GO" id="GO:0008170">
    <property type="term" value="F:N-methyltransferase activity"/>
    <property type="evidence" value="ECO:0007669"/>
    <property type="project" value="InterPro"/>
</dbReference>
<evidence type="ECO:0000256" key="2">
    <source>
        <dbReference type="ARBA" id="ARBA00022603"/>
    </source>
</evidence>
<dbReference type="Pfam" id="PF01555">
    <property type="entry name" value="N6_N4_Mtase"/>
    <property type="match status" value="1"/>
</dbReference>
<evidence type="ECO:0000256" key="5">
    <source>
        <dbReference type="ARBA" id="ARBA00022747"/>
    </source>
</evidence>
<evidence type="ECO:0000256" key="6">
    <source>
        <dbReference type="ARBA" id="ARBA00023125"/>
    </source>
</evidence>
<gene>
    <name evidence="10" type="ORF">DM868_01980</name>
</gene>
<dbReference type="GO" id="GO:0009307">
    <property type="term" value="P:DNA restriction-modification system"/>
    <property type="evidence" value="ECO:0007669"/>
    <property type="project" value="UniProtKB-KW"/>
</dbReference>
<dbReference type="GO" id="GO:0032259">
    <property type="term" value="P:methylation"/>
    <property type="evidence" value="ECO:0007669"/>
    <property type="project" value="UniProtKB-KW"/>
</dbReference>
<keyword evidence="2 8" id="KW-0489">Methyltransferase</keyword>
<dbReference type="InterPro" id="IPR029063">
    <property type="entry name" value="SAM-dependent_MTases_sf"/>
</dbReference>
<name>A0A4U5JEV1_9EURY</name>
<reference evidence="10 11" key="1">
    <citation type="submission" date="2019-04" db="EMBL/GenBank/DDBJ databases">
        <title>Natronomonas sp. F20-122 a newhaloarchaeon isolated from a saline saltern of Isla Bacuta, Huelva, Spain.</title>
        <authorList>
            <person name="Duran-Viseras A."/>
            <person name="Sanchez-Porro C."/>
            <person name="Ventosa A."/>
        </authorList>
    </citation>
    <scope>NUCLEOTIDE SEQUENCE [LARGE SCALE GENOMIC DNA]</scope>
    <source>
        <strain evidence="10 11">F20-122</strain>
    </source>
</reference>
<comment type="catalytic activity">
    <reaction evidence="7 8">
        <text>a 2'-deoxycytidine in DNA + S-adenosyl-L-methionine = an N(4)-methyl-2'-deoxycytidine in DNA + S-adenosyl-L-homocysteine + H(+)</text>
        <dbReference type="Rhea" id="RHEA:16857"/>
        <dbReference type="Rhea" id="RHEA-COMP:11369"/>
        <dbReference type="Rhea" id="RHEA-COMP:13674"/>
        <dbReference type="ChEBI" id="CHEBI:15378"/>
        <dbReference type="ChEBI" id="CHEBI:57856"/>
        <dbReference type="ChEBI" id="CHEBI:59789"/>
        <dbReference type="ChEBI" id="CHEBI:85452"/>
        <dbReference type="ChEBI" id="CHEBI:137933"/>
        <dbReference type="EC" id="2.1.1.113"/>
    </reaction>
</comment>
<dbReference type="PROSITE" id="PS00093">
    <property type="entry name" value="N4_MTASE"/>
    <property type="match status" value="1"/>
</dbReference>
<evidence type="ECO:0000256" key="8">
    <source>
        <dbReference type="RuleBase" id="RU362026"/>
    </source>
</evidence>
<dbReference type="GO" id="GO:0003677">
    <property type="term" value="F:DNA binding"/>
    <property type="evidence" value="ECO:0007669"/>
    <property type="project" value="UniProtKB-KW"/>
</dbReference>
<dbReference type="RefSeq" id="WP_137275182.1">
    <property type="nucleotide sequence ID" value="NZ_QKNX01000001.1"/>
</dbReference>
<keyword evidence="6" id="KW-0238">DNA-binding</keyword>
<keyword evidence="4 8" id="KW-0949">S-adenosyl-L-methionine</keyword>
<dbReference type="Proteomes" id="UP000308037">
    <property type="component" value="Unassembled WGS sequence"/>
</dbReference>
<protein>
    <recommendedName>
        <fullName evidence="8">Type II methyltransferase</fullName>
        <ecNumber evidence="8">2.1.1.113</ecNumber>
    </recommendedName>
    <alternativeName>
        <fullName evidence="8">N-4 cytosine-specific methyltransferase</fullName>
    </alternativeName>
</protein>
<dbReference type="AlphaFoldDB" id="A0A4U5JEV1"/>
<evidence type="ECO:0000256" key="4">
    <source>
        <dbReference type="ARBA" id="ARBA00022691"/>
    </source>
</evidence>
<evidence type="ECO:0000256" key="1">
    <source>
        <dbReference type="ARBA" id="ARBA00010203"/>
    </source>
</evidence>
<keyword evidence="5 8" id="KW-0680">Restriction system</keyword>
<evidence type="ECO:0000259" key="9">
    <source>
        <dbReference type="Pfam" id="PF01555"/>
    </source>
</evidence>
<dbReference type="InterPro" id="IPR001091">
    <property type="entry name" value="RM_Methyltransferase"/>
</dbReference>
<sequence>METSHRAFVGDSREMTALSEDSVELVVTSPPYPMIEMWDDLFRSLDPAVGNALDDGDGRRAFELMHEALGDVWDELARVLVDGGVACVNVGDATRTVGDSFRVYQNHARIVEAFDALGFEPLPDILWRKPANSAAKFMGSGMLPPNAYATLEHEYLLVFRNGTERRSFEPGAERRYESAYFWEERNEWFSDLWMDVRGTVQTIETDEGADGDLRERSAAYPFEIPSRLIHMYSVYGDTVLDPFWGTGTTSIAAMAAARNSVGYELDEGFINVFEEAVADIKTISRRAAEARLGRHERFVEERRAEGETFAYDAEHYDVPVTTKQERRIRLYTIGSVEAVENGYDVAHEPYTA</sequence>